<name>A0A9P4MP78_9PEZI</name>
<evidence type="ECO:0000313" key="2">
    <source>
        <dbReference type="Proteomes" id="UP000799439"/>
    </source>
</evidence>
<organism evidence="1 2">
    <name type="scientific">Myriangium duriaei CBS 260.36</name>
    <dbReference type="NCBI Taxonomy" id="1168546"/>
    <lineage>
        <taxon>Eukaryota</taxon>
        <taxon>Fungi</taxon>
        <taxon>Dikarya</taxon>
        <taxon>Ascomycota</taxon>
        <taxon>Pezizomycotina</taxon>
        <taxon>Dothideomycetes</taxon>
        <taxon>Dothideomycetidae</taxon>
        <taxon>Myriangiales</taxon>
        <taxon>Myriangiaceae</taxon>
        <taxon>Myriangium</taxon>
    </lineage>
</organism>
<dbReference type="AlphaFoldDB" id="A0A9P4MP78"/>
<protein>
    <submittedName>
        <fullName evidence="1">Uncharacterized protein</fullName>
    </submittedName>
</protein>
<evidence type="ECO:0000313" key="1">
    <source>
        <dbReference type="EMBL" id="KAF2154436.1"/>
    </source>
</evidence>
<dbReference type="EMBL" id="ML996084">
    <property type="protein sequence ID" value="KAF2154436.1"/>
    <property type="molecule type" value="Genomic_DNA"/>
</dbReference>
<keyword evidence="2" id="KW-1185">Reference proteome</keyword>
<comment type="caution">
    <text evidence="1">The sequence shown here is derived from an EMBL/GenBank/DDBJ whole genome shotgun (WGS) entry which is preliminary data.</text>
</comment>
<accession>A0A9P4MP78</accession>
<gene>
    <name evidence="1" type="ORF">K461DRAFT_277558</name>
</gene>
<proteinExistence type="predicted"/>
<dbReference type="Proteomes" id="UP000799439">
    <property type="component" value="Unassembled WGS sequence"/>
</dbReference>
<reference evidence="1" key="1">
    <citation type="journal article" date="2020" name="Stud. Mycol.">
        <title>101 Dothideomycetes genomes: a test case for predicting lifestyles and emergence of pathogens.</title>
        <authorList>
            <person name="Haridas S."/>
            <person name="Albert R."/>
            <person name="Binder M."/>
            <person name="Bloem J."/>
            <person name="Labutti K."/>
            <person name="Salamov A."/>
            <person name="Andreopoulos B."/>
            <person name="Baker S."/>
            <person name="Barry K."/>
            <person name="Bills G."/>
            <person name="Bluhm B."/>
            <person name="Cannon C."/>
            <person name="Castanera R."/>
            <person name="Culley D."/>
            <person name="Daum C."/>
            <person name="Ezra D."/>
            <person name="Gonzalez J."/>
            <person name="Henrissat B."/>
            <person name="Kuo A."/>
            <person name="Liang C."/>
            <person name="Lipzen A."/>
            <person name="Lutzoni F."/>
            <person name="Magnuson J."/>
            <person name="Mondo S."/>
            <person name="Nolan M."/>
            <person name="Ohm R."/>
            <person name="Pangilinan J."/>
            <person name="Park H.-J."/>
            <person name="Ramirez L."/>
            <person name="Alfaro M."/>
            <person name="Sun H."/>
            <person name="Tritt A."/>
            <person name="Yoshinaga Y."/>
            <person name="Zwiers L.-H."/>
            <person name="Turgeon B."/>
            <person name="Goodwin S."/>
            <person name="Spatafora J."/>
            <person name="Crous P."/>
            <person name="Grigoriev I."/>
        </authorList>
    </citation>
    <scope>NUCLEOTIDE SEQUENCE</scope>
    <source>
        <strain evidence="1">CBS 260.36</strain>
    </source>
</reference>
<sequence>MAVHGRLSLGRLSIEEDNTPSVHCSVSKWSPSCRDQTRGAAFDGPDFCDVSNSPIQ</sequence>